<comment type="subcellular location">
    <subcellularLocation>
        <location evidence="1">Endomembrane system</location>
    </subcellularLocation>
</comment>
<feature type="region of interest" description="Disordered" evidence="5">
    <location>
        <begin position="328"/>
        <end position="376"/>
    </location>
</feature>
<dbReference type="InterPro" id="IPR016024">
    <property type="entry name" value="ARM-type_fold"/>
</dbReference>
<evidence type="ECO:0000313" key="8">
    <source>
        <dbReference type="Proteomes" id="UP001497383"/>
    </source>
</evidence>
<sequence length="917" mass="104649">MPPQPVLEPSLIKDLSNHIYEKRKATAFQIEAITKAALGRNDSQTIYRIIQELTNLTTLSGGGSGSSNSNSNSAKMGAITALGSVSVALGSFVIAYFLEDIIKPIFATFKDTDARVRYYACESLYNVAKIARGEILLYFNEIFDVLCILVSDSESSVKNAADILDRLIKDIVSAKATNYVSILHAQHPSAADNDEMNGNYDYDLAVRSNLVDAQGNTIQINHQQDPSKAFQLPKFIPTLLERMYTIDPFTKKFLLSWLELFDDIPSLELISFLPSFLKPLIKFLFNGAPQDIKLETQNLLNVFLKEIRAVASVKLELKRKRKEMEIEKARAGKEKKNEQVEKNGKEVQAGESGETREQGHEVEKSNGKAEETEEELVIDEDASITSESTTVFRRKEIMKEGQNGQEIEEIEGEEEIEDEDGEEEEEEEEVIFGQNIYIDHSKIITILLSFLQSFGQNTNKAKNDFAGDSHETLCDVQFICLKWLQELIDIAPQDILTSVPECVAIILKNISITDEQQEFELRDQLINFSYNMQTFLNKLHNDIDAFELYGLNRESIALFNSVQLPHMLSAIINEYLAPSPIHNNELSRINSLEWLIFVYERVPVDFLKFFQSNDNGFELTDLLKYDTSNDVILKVLQLLAKISETNQEFFKDFIFKLIKLFEIEGFEKSSKVEFIIRKLCLTLNSEIIFTTLSEVFQQEYNSQPLTFADLEFTNMMIVTLNNILLTSSELLPFRRKLKTLDILDDQNWSLFSNLFQSWCFDSSSAISLCLLTCNYHLAYLIIKSLSEFEITSQLLIQLDVLVQLLESPIFIKLRLQLLEPQEYPDLYKSLYGLLMILPQSTTFMSLKNRVSTMVSFQADQFGALRLQNKKCCGSEEQKRKDEERKVVESRSAELLKRFVGVQTRCEESSHSNSKGIN</sequence>
<evidence type="ECO:0000256" key="3">
    <source>
        <dbReference type="ARBA" id="ARBA00022737"/>
    </source>
</evidence>
<feature type="compositionally biased region" description="Basic and acidic residues" evidence="5">
    <location>
        <begin position="328"/>
        <end position="345"/>
    </location>
</feature>
<dbReference type="PANTHER" id="PTHR16023:SF0">
    <property type="entry name" value="PROTEIN VAC14 HOMOLOG"/>
    <property type="match status" value="1"/>
</dbReference>
<feature type="domain" description="Vacuolar protein 14 C-terminal Fig4-binding" evidence="6">
    <location>
        <begin position="670"/>
        <end position="852"/>
    </location>
</feature>
<organism evidence="7 8">
    <name type="scientific">Lodderomyces beijingensis</name>
    <dbReference type="NCBI Taxonomy" id="1775926"/>
    <lineage>
        <taxon>Eukaryota</taxon>
        <taxon>Fungi</taxon>
        <taxon>Dikarya</taxon>
        <taxon>Ascomycota</taxon>
        <taxon>Saccharomycotina</taxon>
        <taxon>Pichiomycetes</taxon>
        <taxon>Debaryomycetaceae</taxon>
        <taxon>Candida/Lodderomyces clade</taxon>
        <taxon>Lodderomyces</taxon>
    </lineage>
</organism>
<keyword evidence="4" id="KW-0472">Membrane</keyword>
<accession>A0ABP0ZKZ6</accession>
<reference evidence="7 8" key="1">
    <citation type="submission" date="2024-03" db="EMBL/GenBank/DDBJ databases">
        <authorList>
            <person name="Brejova B."/>
        </authorList>
    </citation>
    <scope>NUCLEOTIDE SEQUENCE [LARGE SCALE GENOMIC DNA]</scope>
    <source>
        <strain evidence="7 8">CBS 14171</strain>
    </source>
</reference>
<dbReference type="SUPFAM" id="SSF48371">
    <property type="entry name" value="ARM repeat"/>
    <property type="match status" value="1"/>
</dbReference>
<evidence type="ECO:0000259" key="6">
    <source>
        <dbReference type="Pfam" id="PF11916"/>
    </source>
</evidence>
<protein>
    <recommendedName>
        <fullName evidence="6">Vacuolar protein 14 C-terminal Fig4-binding domain-containing protein</fullName>
    </recommendedName>
</protein>
<dbReference type="Gene3D" id="1.25.10.10">
    <property type="entry name" value="Leucine-rich Repeat Variant"/>
    <property type="match status" value="1"/>
</dbReference>
<comment type="similarity">
    <text evidence="2">Belongs to the VAC14 family.</text>
</comment>
<dbReference type="PANTHER" id="PTHR16023">
    <property type="entry name" value="TAX1 BINDING PROTEIN-RELATED"/>
    <property type="match status" value="1"/>
</dbReference>
<evidence type="ECO:0000256" key="1">
    <source>
        <dbReference type="ARBA" id="ARBA00004308"/>
    </source>
</evidence>
<dbReference type="InterPro" id="IPR021841">
    <property type="entry name" value="VAC14_Fig4p-bd"/>
</dbReference>
<evidence type="ECO:0000313" key="7">
    <source>
        <dbReference type="EMBL" id="CAK9437407.1"/>
    </source>
</evidence>
<name>A0ABP0ZKZ6_9ASCO</name>
<proteinExistence type="inferred from homology"/>
<feature type="compositionally biased region" description="Basic and acidic residues" evidence="5">
    <location>
        <begin position="353"/>
        <end position="370"/>
    </location>
</feature>
<gene>
    <name evidence="7" type="ORF">LODBEIA_P17850</name>
</gene>
<dbReference type="Pfam" id="PF11916">
    <property type="entry name" value="Vac14_Fig4_bd"/>
    <property type="match status" value="1"/>
</dbReference>
<evidence type="ECO:0000256" key="4">
    <source>
        <dbReference type="ARBA" id="ARBA00023136"/>
    </source>
</evidence>
<evidence type="ECO:0000256" key="5">
    <source>
        <dbReference type="SAM" id="MobiDB-lite"/>
    </source>
</evidence>
<dbReference type="InterPro" id="IPR011989">
    <property type="entry name" value="ARM-like"/>
</dbReference>
<dbReference type="RefSeq" id="XP_066828723.1">
    <property type="nucleotide sequence ID" value="XM_066971711.1"/>
</dbReference>
<dbReference type="Pfam" id="PF12755">
    <property type="entry name" value="Vac14_Fab1_bd"/>
    <property type="match status" value="1"/>
</dbReference>
<dbReference type="EMBL" id="OZ022406">
    <property type="protein sequence ID" value="CAK9437407.1"/>
    <property type="molecule type" value="Genomic_DNA"/>
</dbReference>
<dbReference type="Proteomes" id="UP001497383">
    <property type="component" value="Chromosome 2"/>
</dbReference>
<keyword evidence="3" id="KW-0677">Repeat</keyword>
<evidence type="ECO:0000256" key="2">
    <source>
        <dbReference type="ARBA" id="ARBA00010225"/>
    </source>
</evidence>
<dbReference type="InterPro" id="IPR026825">
    <property type="entry name" value="Vac14"/>
</dbReference>
<dbReference type="GeneID" id="92206981"/>
<keyword evidence="8" id="KW-1185">Reference proteome</keyword>